<evidence type="ECO:0008006" key="5">
    <source>
        <dbReference type="Google" id="ProtNLM"/>
    </source>
</evidence>
<protein>
    <recommendedName>
        <fullName evidence="5">Type IV secretion system protein</fullName>
    </recommendedName>
</protein>
<feature type="transmembrane region" description="Helical" evidence="2">
    <location>
        <begin position="111"/>
        <end position="133"/>
    </location>
</feature>
<feature type="transmembrane region" description="Helical" evidence="2">
    <location>
        <begin position="79"/>
        <end position="99"/>
    </location>
</feature>
<keyword evidence="2" id="KW-0812">Transmembrane</keyword>
<name>A0ABN2ZW87_9ACTN</name>
<keyword evidence="2" id="KW-1133">Transmembrane helix</keyword>
<comment type="caution">
    <text evidence="3">The sequence shown here is derived from an EMBL/GenBank/DDBJ whole genome shotgun (WGS) entry which is preliminary data.</text>
</comment>
<dbReference type="Proteomes" id="UP001501020">
    <property type="component" value="Unassembled WGS sequence"/>
</dbReference>
<feature type="transmembrane region" description="Helical" evidence="2">
    <location>
        <begin position="284"/>
        <end position="305"/>
    </location>
</feature>
<feature type="transmembrane region" description="Helical" evidence="2">
    <location>
        <begin position="159"/>
        <end position="185"/>
    </location>
</feature>
<feature type="transmembrane region" description="Helical" evidence="2">
    <location>
        <begin position="225"/>
        <end position="245"/>
    </location>
</feature>
<feature type="transmembrane region" description="Helical" evidence="2">
    <location>
        <begin position="192"/>
        <end position="213"/>
    </location>
</feature>
<dbReference type="EMBL" id="BAAAMR010000050">
    <property type="protein sequence ID" value="GAA2148879.1"/>
    <property type="molecule type" value="Genomic_DNA"/>
</dbReference>
<feature type="transmembrane region" description="Helical" evidence="2">
    <location>
        <begin position="257"/>
        <end position="278"/>
    </location>
</feature>
<organism evidence="3 4">
    <name type="scientific">Actinomadura napierensis</name>
    <dbReference type="NCBI Taxonomy" id="267854"/>
    <lineage>
        <taxon>Bacteria</taxon>
        <taxon>Bacillati</taxon>
        <taxon>Actinomycetota</taxon>
        <taxon>Actinomycetes</taxon>
        <taxon>Streptosporangiales</taxon>
        <taxon>Thermomonosporaceae</taxon>
        <taxon>Actinomadura</taxon>
    </lineage>
</organism>
<accession>A0ABN2ZW87</accession>
<feature type="region of interest" description="Disordered" evidence="1">
    <location>
        <begin position="312"/>
        <end position="394"/>
    </location>
</feature>
<proteinExistence type="predicted"/>
<evidence type="ECO:0000313" key="3">
    <source>
        <dbReference type="EMBL" id="GAA2148879.1"/>
    </source>
</evidence>
<sequence>MPCNLKKGVTNAGGELAGSALDQAAQSFAKSAVKLYQFIVTFWVDPKVGNHGMDFGRLFSPRISDNADDPTYFLAYHTGWLVTWVAVLGVLLAAGRMAWQRRGEPLREAMSGMLTLVIVVFAITQATNLAMIAGDGYSKWIISASTDGDVKGNVGKVGVFLWGGGLGMGNGLVLIVSLLAILSGVIQLGMMFVRGAMLVLLAGMLPLGAAASIAPEGRAWYRKMLGWLLAFVLYKPVAATVYAVAFKALMGDSIAQVQGIILSIMAVIVLPALMRFIVPLVSGVGGGGGGGGGLAAVSGAVAMGARMVPAMSSGGNGGGGGGRNSQGPSGPPGSRNASQQGTPGGAGPEGRPGGDGSPGGDGEPGGDGQNPSGSGGGKQPVGQHTAQGAQAGGAYGAAAGAVVDGIQAGYRGAQKIGKDATGDDGGGPRGGT</sequence>
<feature type="compositionally biased region" description="Gly residues" evidence="1">
    <location>
        <begin position="314"/>
        <end position="324"/>
    </location>
</feature>
<gene>
    <name evidence="3" type="ORF">GCM10009727_52040</name>
</gene>
<keyword evidence="4" id="KW-1185">Reference proteome</keyword>
<reference evidence="3 4" key="1">
    <citation type="journal article" date="2019" name="Int. J. Syst. Evol. Microbiol.">
        <title>The Global Catalogue of Microorganisms (GCM) 10K type strain sequencing project: providing services to taxonomists for standard genome sequencing and annotation.</title>
        <authorList>
            <consortium name="The Broad Institute Genomics Platform"/>
            <consortium name="The Broad Institute Genome Sequencing Center for Infectious Disease"/>
            <person name="Wu L."/>
            <person name="Ma J."/>
        </authorList>
    </citation>
    <scope>NUCLEOTIDE SEQUENCE [LARGE SCALE GENOMIC DNA]</scope>
    <source>
        <strain evidence="3 4">JCM 13850</strain>
    </source>
</reference>
<evidence type="ECO:0000313" key="4">
    <source>
        <dbReference type="Proteomes" id="UP001501020"/>
    </source>
</evidence>
<evidence type="ECO:0000256" key="1">
    <source>
        <dbReference type="SAM" id="MobiDB-lite"/>
    </source>
</evidence>
<keyword evidence="2" id="KW-0472">Membrane</keyword>
<feature type="compositionally biased region" description="Gly residues" evidence="1">
    <location>
        <begin position="342"/>
        <end position="379"/>
    </location>
</feature>
<evidence type="ECO:0000256" key="2">
    <source>
        <dbReference type="SAM" id="Phobius"/>
    </source>
</evidence>
<feature type="compositionally biased region" description="Low complexity" evidence="1">
    <location>
        <begin position="325"/>
        <end position="336"/>
    </location>
</feature>